<evidence type="ECO:0000256" key="1">
    <source>
        <dbReference type="SAM" id="Phobius"/>
    </source>
</evidence>
<keyword evidence="1" id="KW-0812">Transmembrane</keyword>
<evidence type="ECO:0008006" key="4">
    <source>
        <dbReference type="Google" id="ProtNLM"/>
    </source>
</evidence>
<keyword evidence="1" id="KW-0472">Membrane</keyword>
<protein>
    <recommendedName>
        <fullName evidence="4">MFS transporter</fullName>
    </recommendedName>
</protein>
<dbReference type="RefSeq" id="WP_101265854.1">
    <property type="nucleotide sequence ID" value="NZ_NWTK01000005.1"/>
</dbReference>
<dbReference type="AlphaFoldDB" id="A0A2N3KV27"/>
<keyword evidence="1" id="KW-1133">Transmembrane helix</keyword>
<organism evidence="2 3">
    <name type="scientific">Thalassospira marina</name>
    <dbReference type="NCBI Taxonomy" id="2048283"/>
    <lineage>
        <taxon>Bacteria</taxon>
        <taxon>Pseudomonadati</taxon>
        <taxon>Pseudomonadota</taxon>
        <taxon>Alphaproteobacteria</taxon>
        <taxon>Rhodospirillales</taxon>
        <taxon>Thalassospiraceae</taxon>
        <taxon>Thalassospira</taxon>
    </lineage>
</organism>
<evidence type="ECO:0000313" key="2">
    <source>
        <dbReference type="EMBL" id="PKR54336.1"/>
    </source>
</evidence>
<comment type="caution">
    <text evidence="2">The sequence shown here is derived from an EMBL/GenBank/DDBJ whole genome shotgun (WGS) entry which is preliminary data.</text>
</comment>
<evidence type="ECO:0000313" key="3">
    <source>
        <dbReference type="Proteomes" id="UP000233597"/>
    </source>
</evidence>
<dbReference type="Proteomes" id="UP000233597">
    <property type="component" value="Unassembled WGS sequence"/>
</dbReference>
<sequence length="120" mass="13210">MQIVVLRIAYGWLVLIGLLHFTIDVLSQYLRGVRPSSSETTLYYGLNSTFSLGQVSFGLLALTMCWRRPALAQQPVIKAITILAGIGWILVAVGFMEYWEPVAMTGIFLAAILVAHALPD</sequence>
<name>A0A2N3KV27_9PROT</name>
<dbReference type="OrthoDB" id="2670003at2"/>
<feature type="transmembrane region" description="Helical" evidence="1">
    <location>
        <begin position="102"/>
        <end position="119"/>
    </location>
</feature>
<dbReference type="EMBL" id="NWTK01000005">
    <property type="protein sequence ID" value="PKR54336.1"/>
    <property type="molecule type" value="Genomic_DNA"/>
</dbReference>
<reference evidence="2 3" key="1">
    <citation type="submission" date="2017-09" db="EMBL/GenBank/DDBJ databases">
        <title>Biodiversity and function of Thalassospira species in the particle-attached aromatic-hydrocarbon-degrading consortia from the surface seawater of the South China Sea.</title>
        <authorList>
            <person name="Dong C."/>
            <person name="Liu R."/>
            <person name="Shao Z."/>
        </authorList>
    </citation>
    <scope>NUCLEOTIDE SEQUENCE [LARGE SCALE GENOMIC DNA]</scope>
    <source>
        <strain evidence="2 3">CSC1P2</strain>
    </source>
</reference>
<proteinExistence type="predicted"/>
<feature type="transmembrane region" description="Helical" evidence="1">
    <location>
        <begin position="76"/>
        <end position="96"/>
    </location>
</feature>
<gene>
    <name evidence="2" type="ORF">COO20_09345</name>
</gene>
<accession>A0A2N3KV27</accession>
<feature type="transmembrane region" description="Helical" evidence="1">
    <location>
        <begin position="42"/>
        <end position="64"/>
    </location>
</feature>
<feature type="transmembrane region" description="Helical" evidence="1">
    <location>
        <begin position="12"/>
        <end position="30"/>
    </location>
</feature>